<reference evidence="1" key="1">
    <citation type="submission" date="2020-05" db="EMBL/GenBank/DDBJ databases">
        <title>Large-scale comparative analyses of tick genomes elucidate their genetic diversity and vector capacities.</title>
        <authorList>
            <person name="Jia N."/>
            <person name="Wang J."/>
            <person name="Shi W."/>
            <person name="Du L."/>
            <person name="Sun Y."/>
            <person name="Zhan W."/>
            <person name="Jiang J."/>
            <person name="Wang Q."/>
            <person name="Zhang B."/>
            <person name="Ji P."/>
            <person name="Sakyi L.B."/>
            <person name="Cui X."/>
            <person name="Yuan T."/>
            <person name="Jiang B."/>
            <person name="Yang W."/>
            <person name="Lam T.T.-Y."/>
            <person name="Chang Q."/>
            <person name="Ding S."/>
            <person name="Wang X."/>
            <person name="Zhu J."/>
            <person name="Ruan X."/>
            <person name="Zhao L."/>
            <person name="Wei J."/>
            <person name="Que T."/>
            <person name="Du C."/>
            <person name="Cheng J."/>
            <person name="Dai P."/>
            <person name="Han X."/>
            <person name="Huang E."/>
            <person name="Gao Y."/>
            <person name="Liu J."/>
            <person name="Shao H."/>
            <person name="Ye R."/>
            <person name="Li L."/>
            <person name="Wei W."/>
            <person name="Wang X."/>
            <person name="Wang C."/>
            <person name="Yang T."/>
            <person name="Huo Q."/>
            <person name="Li W."/>
            <person name="Guo W."/>
            <person name="Chen H."/>
            <person name="Zhou L."/>
            <person name="Ni X."/>
            <person name="Tian J."/>
            <person name="Zhou Y."/>
            <person name="Sheng Y."/>
            <person name="Liu T."/>
            <person name="Pan Y."/>
            <person name="Xia L."/>
            <person name="Li J."/>
            <person name="Zhao F."/>
            <person name="Cao W."/>
        </authorList>
    </citation>
    <scope>NUCLEOTIDE SEQUENCE</scope>
    <source>
        <strain evidence="1">Dsil-2018</strain>
    </source>
</reference>
<comment type="caution">
    <text evidence="1">The sequence shown here is derived from an EMBL/GenBank/DDBJ whole genome shotgun (WGS) entry which is preliminary data.</text>
</comment>
<accession>A0ACB8CFL1</accession>
<name>A0ACB8CFL1_DERSI</name>
<evidence type="ECO:0000313" key="1">
    <source>
        <dbReference type="EMBL" id="KAH7941550.1"/>
    </source>
</evidence>
<keyword evidence="2" id="KW-1185">Reference proteome</keyword>
<sequence>MTLMTDNDRVHVLFSFAMYARMYRMPQSWSDTGAREVARNGIVLEYRMVCKYSNIARDTLDIGSSYVANLTTKFLAIFDTTQNVRAKCTPQHSDIDDKCLRDVNCWACSFLCFVAGCALVAGLLAYYLFAGALGESSRPQYIGSLGCHNCLTSGGLLTETLNASADPCQDFKAYVTSRWLPDPHSDASEHWKYKWDVKYIWVRMAAKEIRGPHFASPPESIVASSFRACESRSAENARETRAMFKMLLRILSIPWPELPTGNADPFDVHFRLCVRWNIPLWFDVRLLPEDALKSRRAVYIGPSVYAKFWGSQYRSMGSEATIRQYVGQYLLYFDEDYGQNASLTIDSYLTFNFTRHVTFMLEAVHKNAGPRVPYLRVVGERLRRRGHRQKKGTTEVVSYITANYDSTLLRSHMGWWVLQIYAPIADASFFVQKYGSKELAELLRPLFCETQMESSFKILLFSKLIALNFPQKVRQQVDEIFHNVRQETAALFEKSGSLAGANVGHRLRGMRVNLWPKPEYRSREKLKRIYASHNTSKATSLDHWIIERQANAKLIGSDAYFEDKRLPHSFSKEPIYYDSLLNEATVSMLLAHEPFFYPDGDAAVNYGGLGAAFSAALLAGGLETDTADPAATLEEATANESLATTREAASLFRPNYSLTKSEAPGFLPAFRAFQALKDHPANDRAFAPEMLFFINYCHSQSRVRISFDCNAALRGATSFVSAFHCEKGSRMNP</sequence>
<proteinExistence type="predicted"/>
<dbReference type="EMBL" id="CM023476">
    <property type="protein sequence ID" value="KAH7941550.1"/>
    <property type="molecule type" value="Genomic_DNA"/>
</dbReference>
<protein>
    <submittedName>
        <fullName evidence="1">Uncharacterized protein</fullName>
    </submittedName>
</protein>
<dbReference type="Proteomes" id="UP000821865">
    <property type="component" value="Chromosome 7"/>
</dbReference>
<evidence type="ECO:0000313" key="2">
    <source>
        <dbReference type="Proteomes" id="UP000821865"/>
    </source>
</evidence>
<gene>
    <name evidence="1" type="ORF">HPB49_014859</name>
</gene>
<organism evidence="1 2">
    <name type="scientific">Dermacentor silvarum</name>
    <name type="common">Tick</name>
    <dbReference type="NCBI Taxonomy" id="543639"/>
    <lineage>
        <taxon>Eukaryota</taxon>
        <taxon>Metazoa</taxon>
        <taxon>Ecdysozoa</taxon>
        <taxon>Arthropoda</taxon>
        <taxon>Chelicerata</taxon>
        <taxon>Arachnida</taxon>
        <taxon>Acari</taxon>
        <taxon>Parasitiformes</taxon>
        <taxon>Ixodida</taxon>
        <taxon>Ixodoidea</taxon>
        <taxon>Ixodidae</taxon>
        <taxon>Rhipicephalinae</taxon>
        <taxon>Dermacentor</taxon>
    </lineage>
</organism>